<evidence type="ECO:0000313" key="2">
    <source>
        <dbReference type="EMBL" id="KAK9685816.1"/>
    </source>
</evidence>
<dbReference type="PRINTS" id="PR00180">
    <property type="entry name" value="CRETINALDHBP"/>
</dbReference>
<evidence type="ECO:0000259" key="1">
    <source>
        <dbReference type="PROSITE" id="PS50191"/>
    </source>
</evidence>
<dbReference type="InterPro" id="IPR036273">
    <property type="entry name" value="CRAL/TRIO_N_dom_sf"/>
</dbReference>
<dbReference type="Gene3D" id="3.40.525.10">
    <property type="entry name" value="CRAL-TRIO lipid binding domain"/>
    <property type="match status" value="1"/>
</dbReference>
<reference evidence="2 3" key="1">
    <citation type="journal article" date="2024" name="BMC Genomics">
        <title>De novo assembly and annotation of Popillia japonica's genome with initial clues to its potential as an invasive pest.</title>
        <authorList>
            <person name="Cucini C."/>
            <person name="Boschi S."/>
            <person name="Funari R."/>
            <person name="Cardaioli E."/>
            <person name="Iannotti N."/>
            <person name="Marturano G."/>
            <person name="Paoli F."/>
            <person name="Bruttini M."/>
            <person name="Carapelli A."/>
            <person name="Frati F."/>
            <person name="Nardi F."/>
        </authorList>
    </citation>
    <scope>NUCLEOTIDE SEQUENCE [LARGE SCALE GENOMIC DNA]</scope>
    <source>
        <strain evidence="2">DMR45628</strain>
    </source>
</reference>
<feature type="domain" description="CRAL-TRIO" evidence="1">
    <location>
        <begin position="109"/>
        <end position="272"/>
    </location>
</feature>
<dbReference type="GO" id="GO:1902936">
    <property type="term" value="F:phosphatidylinositol bisphosphate binding"/>
    <property type="evidence" value="ECO:0007669"/>
    <property type="project" value="TreeGrafter"/>
</dbReference>
<dbReference type="SUPFAM" id="SSF52087">
    <property type="entry name" value="CRAL/TRIO domain"/>
    <property type="match status" value="1"/>
</dbReference>
<dbReference type="SMART" id="SM01100">
    <property type="entry name" value="CRAL_TRIO_N"/>
    <property type="match status" value="1"/>
</dbReference>
<dbReference type="EMBL" id="JASPKY010000747">
    <property type="protein sequence ID" value="KAK9685816.1"/>
    <property type="molecule type" value="Genomic_DNA"/>
</dbReference>
<comment type="caution">
    <text evidence="2">The sequence shown here is derived from an EMBL/GenBank/DDBJ whole genome shotgun (WGS) entry which is preliminary data.</text>
</comment>
<dbReference type="PROSITE" id="PS50191">
    <property type="entry name" value="CRAL_TRIO"/>
    <property type="match status" value="1"/>
</dbReference>
<dbReference type="InterPro" id="IPR036865">
    <property type="entry name" value="CRAL-TRIO_dom_sf"/>
</dbReference>
<dbReference type="CDD" id="cd00170">
    <property type="entry name" value="SEC14"/>
    <property type="match status" value="1"/>
</dbReference>
<dbReference type="Proteomes" id="UP001458880">
    <property type="component" value="Unassembled WGS sequence"/>
</dbReference>
<gene>
    <name evidence="2" type="ORF">QE152_g37661</name>
</gene>
<dbReference type="GO" id="GO:0016020">
    <property type="term" value="C:membrane"/>
    <property type="evidence" value="ECO:0007669"/>
    <property type="project" value="TreeGrafter"/>
</dbReference>
<evidence type="ECO:0000313" key="3">
    <source>
        <dbReference type="Proteomes" id="UP001458880"/>
    </source>
</evidence>
<dbReference type="PANTHER" id="PTHR10174">
    <property type="entry name" value="ALPHA-TOCOPHEROL TRANSFER PROTEIN-RELATED"/>
    <property type="match status" value="1"/>
</dbReference>
<dbReference type="SUPFAM" id="SSF46938">
    <property type="entry name" value="CRAL/TRIO N-terminal domain"/>
    <property type="match status" value="1"/>
</dbReference>
<dbReference type="Gene3D" id="1.20.5.1200">
    <property type="entry name" value="Alpha-tocopherol transfer"/>
    <property type="match status" value="1"/>
</dbReference>
<keyword evidence="3" id="KW-1185">Reference proteome</keyword>
<sequence length="319" mass="37535">MSKDTEDLWNVIMPDEGVKAELDLGEPPQEYKDWALKELGELPEVRVQKLDELRNMIYEKGDCDPHRTDDAFLLRFLRARSFIVEKAYKLFVNYYNFKEDNPEFFEDVHLEHLCRVHNIILVPPYREQTGRRILLYRMGNWDPSSVSIPELFQATLVVLELAILEQKAQILGGIAMFDLGGMTLSQALHMSPSLASKMVQVMVSHFPMKIKAIHIVNQSWIFDMIYNCFKPFLDERMKKRIFFHGDDMESLHQHIDPKHLPKKYGGVHEDYDYMDWLRFFATNNTIVKELKSLGYIVDDVRRKLYMNEAQEKGLNELKV</sequence>
<protein>
    <submittedName>
        <fullName evidence="2">CRAL/TRIO, N-terminal domain</fullName>
    </submittedName>
</protein>
<dbReference type="InterPro" id="IPR011074">
    <property type="entry name" value="CRAL/TRIO_N_dom"/>
</dbReference>
<dbReference type="InterPro" id="IPR001251">
    <property type="entry name" value="CRAL-TRIO_dom"/>
</dbReference>
<dbReference type="Pfam" id="PF00650">
    <property type="entry name" value="CRAL_TRIO"/>
    <property type="match status" value="1"/>
</dbReference>
<dbReference type="AlphaFoldDB" id="A0AAW1I9F5"/>
<organism evidence="2 3">
    <name type="scientific">Popillia japonica</name>
    <name type="common">Japanese beetle</name>
    <dbReference type="NCBI Taxonomy" id="7064"/>
    <lineage>
        <taxon>Eukaryota</taxon>
        <taxon>Metazoa</taxon>
        <taxon>Ecdysozoa</taxon>
        <taxon>Arthropoda</taxon>
        <taxon>Hexapoda</taxon>
        <taxon>Insecta</taxon>
        <taxon>Pterygota</taxon>
        <taxon>Neoptera</taxon>
        <taxon>Endopterygota</taxon>
        <taxon>Coleoptera</taxon>
        <taxon>Polyphaga</taxon>
        <taxon>Scarabaeiformia</taxon>
        <taxon>Scarabaeidae</taxon>
        <taxon>Rutelinae</taxon>
        <taxon>Popillia</taxon>
    </lineage>
</organism>
<accession>A0AAW1I9F5</accession>
<dbReference type="Pfam" id="PF03765">
    <property type="entry name" value="CRAL_TRIO_N"/>
    <property type="match status" value="1"/>
</dbReference>
<dbReference type="SMART" id="SM00516">
    <property type="entry name" value="SEC14"/>
    <property type="match status" value="1"/>
</dbReference>
<name>A0AAW1I9F5_POPJA</name>
<dbReference type="PANTHER" id="PTHR10174:SF234">
    <property type="entry name" value="SD01558P"/>
    <property type="match status" value="1"/>
</dbReference>
<dbReference type="Gene3D" id="1.10.8.20">
    <property type="entry name" value="N-terminal domain of phosphatidylinositol transfer protein sec14p"/>
    <property type="match status" value="1"/>
</dbReference>
<proteinExistence type="predicted"/>